<dbReference type="GO" id="GO:0016491">
    <property type="term" value="F:oxidoreductase activity"/>
    <property type="evidence" value="ECO:0007669"/>
    <property type="project" value="UniProtKB-KW"/>
</dbReference>
<evidence type="ECO:0000313" key="14">
    <source>
        <dbReference type="Proteomes" id="UP000266677"/>
    </source>
</evidence>
<dbReference type="Gene3D" id="1.20.1440.130">
    <property type="entry name" value="VKOR domain"/>
    <property type="match status" value="1"/>
</dbReference>
<comment type="similarity">
    <text evidence="2">Belongs to the VKOR family.</text>
</comment>
<evidence type="ECO:0000256" key="3">
    <source>
        <dbReference type="ARBA" id="ARBA00022692"/>
    </source>
</evidence>
<feature type="region of interest" description="Disordered" evidence="10">
    <location>
        <begin position="1"/>
        <end position="29"/>
    </location>
</feature>
<evidence type="ECO:0000256" key="8">
    <source>
        <dbReference type="ARBA" id="ARBA00023157"/>
    </source>
</evidence>
<evidence type="ECO:0000256" key="6">
    <source>
        <dbReference type="ARBA" id="ARBA00023002"/>
    </source>
</evidence>
<gene>
    <name evidence="13" type="ORF">D5S18_09925</name>
</gene>
<evidence type="ECO:0000256" key="7">
    <source>
        <dbReference type="ARBA" id="ARBA00023136"/>
    </source>
</evidence>
<dbReference type="InterPro" id="IPR038354">
    <property type="entry name" value="VKOR_sf"/>
</dbReference>
<evidence type="ECO:0000256" key="4">
    <source>
        <dbReference type="ARBA" id="ARBA00022719"/>
    </source>
</evidence>
<evidence type="ECO:0000256" key="5">
    <source>
        <dbReference type="ARBA" id="ARBA00022989"/>
    </source>
</evidence>
<evidence type="ECO:0000256" key="9">
    <source>
        <dbReference type="ARBA" id="ARBA00023284"/>
    </source>
</evidence>
<keyword evidence="6" id="KW-0560">Oxidoreductase</keyword>
<protein>
    <submittedName>
        <fullName evidence="13">Vitamin K epoxide reductase family protein</fullName>
    </submittedName>
</protein>
<sequence>MASSSAVRPWRAGSVRPSRPLRARNRQGRETSVNTAAARAGWIVLIGGLAGWLAAVALTIERFKLLVDPSYTPSCSINPILSCGSVMVTEQAAVFGFPNPIIGVVGFSVVVTLGVLVVAGVGLPRWIWGGLWLGTVFGIGFICWLIFESLYRINALCPYCMVVWTIIAPLFAVATEQTFGGTRGPLRVLAEWRWTLVALFYAVVVVLIFLRFQDYWLSLV</sequence>
<keyword evidence="14" id="KW-1185">Reference proteome</keyword>
<evidence type="ECO:0000256" key="1">
    <source>
        <dbReference type="ARBA" id="ARBA00004141"/>
    </source>
</evidence>
<dbReference type="CDD" id="cd12922">
    <property type="entry name" value="VKOR_5"/>
    <property type="match status" value="1"/>
</dbReference>
<dbReference type="InterPro" id="IPR041714">
    <property type="entry name" value="VKOR_Actinobacteria"/>
</dbReference>
<dbReference type="Proteomes" id="UP000266677">
    <property type="component" value="Unassembled WGS sequence"/>
</dbReference>
<feature type="transmembrane region" description="Helical" evidence="11">
    <location>
        <begin position="156"/>
        <end position="174"/>
    </location>
</feature>
<keyword evidence="8" id="KW-1015">Disulfide bond</keyword>
<evidence type="ECO:0000259" key="12">
    <source>
        <dbReference type="SMART" id="SM00756"/>
    </source>
</evidence>
<dbReference type="GO" id="GO:0016020">
    <property type="term" value="C:membrane"/>
    <property type="evidence" value="ECO:0007669"/>
    <property type="project" value="UniProtKB-SubCell"/>
</dbReference>
<comment type="caution">
    <text evidence="13">The sequence shown here is derived from an EMBL/GenBank/DDBJ whole genome shotgun (WGS) entry which is preliminary data.</text>
</comment>
<dbReference type="OrthoDB" id="9783799at2"/>
<organism evidence="13 14">
    <name type="scientific">Nocardia panacis</name>
    <dbReference type="NCBI Taxonomy" id="2340916"/>
    <lineage>
        <taxon>Bacteria</taxon>
        <taxon>Bacillati</taxon>
        <taxon>Actinomycetota</taxon>
        <taxon>Actinomycetes</taxon>
        <taxon>Mycobacteriales</taxon>
        <taxon>Nocardiaceae</taxon>
        <taxon>Nocardia</taxon>
    </lineage>
</organism>
<feature type="transmembrane region" description="Helical" evidence="11">
    <location>
        <begin position="101"/>
        <end position="120"/>
    </location>
</feature>
<proteinExistence type="inferred from homology"/>
<dbReference type="InterPro" id="IPR012932">
    <property type="entry name" value="VKOR"/>
</dbReference>
<feature type="transmembrane region" description="Helical" evidence="11">
    <location>
        <begin position="126"/>
        <end position="147"/>
    </location>
</feature>
<dbReference type="AlphaFoldDB" id="A0A3A4JZ10"/>
<comment type="subcellular location">
    <subcellularLocation>
        <location evidence="1">Membrane</location>
        <topology evidence="1">Multi-pass membrane protein</topology>
    </subcellularLocation>
</comment>
<evidence type="ECO:0000313" key="13">
    <source>
        <dbReference type="EMBL" id="RJO76595.1"/>
    </source>
</evidence>
<dbReference type="GO" id="GO:0048038">
    <property type="term" value="F:quinone binding"/>
    <property type="evidence" value="ECO:0007669"/>
    <property type="project" value="UniProtKB-KW"/>
</dbReference>
<feature type="domain" description="Vitamin K epoxide reductase" evidence="12">
    <location>
        <begin position="37"/>
        <end position="178"/>
    </location>
</feature>
<evidence type="ECO:0000256" key="11">
    <source>
        <dbReference type="SAM" id="Phobius"/>
    </source>
</evidence>
<evidence type="ECO:0000256" key="2">
    <source>
        <dbReference type="ARBA" id="ARBA00006214"/>
    </source>
</evidence>
<keyword evidence="9" id="KW-0676">Redox-active center</keyword>
<accession>A0A3A4JZ10</accession>
<dbReference type="Pfam" id="PF07884">
    <property type="entry name" value="VKOR"/>
    <property type="match status" value="1"/>
</dbReference>
<keyword evidence="3 11" id="KW-0812">Transmembrane</keyword>
<dbReference type="SMART" id="SM00756">
    <property type="entry name" value="VKc"/>
    <property type="match status" value="1"/>
</dbReference>
<keyword evidence="7 11" id="KW-0472">Membrane</keyword>
<name>A0A3A4JZ10_9NOCA</name>
<keyword evidence="4" id="KW-0874">Quinone</keyword>
<feature type="transmembrane region" description="Helical" evidence="11">
    <location>
        <begin position="194"/>
        <end position="212"/>
    </location>
</feature>
<dbReference type="EMBL" id="QZFU01000016">
    <property type="protein sequence ID" value="RJO76595.1"/>
    <property type="molecule type" value="Genomic_DNA"/>
</dbReference>
<feature type="transmembrane region" description="Helical" evidence="11">
    <location>
        <begin position="40"/>
        <end position="60"/>
    </location>
</feature>
<keyword evidence="5 11" id="KW-1133">Transmembrane helix</keyword>
<evidence type="ECO:0000256" key="10">
    <source>
        <dbReference type="SAM" id="MobiDB-lite"/>
    </source>
</evidence>
<reference evidence="13 14" key="1">
    <citation type="submission" date="2018-09" db="EMBL/GenBank/DDBJ databases">
        <title>YIM PH21274 draft genome.</title>
        <authorList>
            <person name="Miao C."/>
        </authorList>
    </citation>
    <scope>NUCLEOTIDE SEQUENCE [LARGE SCALE GENOMIC DNA]</scope>
    <source>
        <strain evidence="13 14">YIM PH 21724</strain>
    </source>
</reference>